<feature type="domain" description="VWFA" evidence="5">
    <location>
        <begin position="235"/>
        <end position="377"/>
    </location>
</feature>
<evidence type="ECO:0000259" key="5">
    <source>
        <dbReference type="PROSITE" id="PS50234"/>
    </source>
</evidence>
<keyword evidence="7" id="KW-1185">Reference proteome</keyword>
<dbReference type="RefSeq" id="WP_013968346.1">
    <property type="nucleotide sequence ID" value="NC_015732.1"/>
</dbReference>
<accession>F8F1I2</accession>
<dbReference type="HOGENOM" id="CLU_729450_0_0_12"/>
<comment type="subcellular location">
    <subcellularLocation>
        <location evidence="1">Secreted</location>
    </subcellularLocation>
</comment>
<name>F8F1I2_GRAC1</name>
<sequence length="377" mass="42734">MKHADKYVMQGKAVKLLLILVINVPLVALDLLVSPNDVRIEQRVDGGYHLFIRKKPDIASVLLAESTRDPTLKADNYAYRAPEWNPINGDEIRYLDGKPIPKESNIWSLIDSTPEPDLEFGQAFHIYIPYILNYGYSWTRHGEIYVVDGTYLNIRAFEKPYADYQGAYKDNPFVLRVVQKPLEGPPDGNFMKDTIASFAEIAAAGKGELVYSTGVDDIVPKMKKILETVQGKSVDLVVALDTTDSMRDDIDSVRAMLIPMLQEIIKNYSFFRIGMVLYKDYFEEYLNKVIPFTSDFTSFQRTLNAIRVGGGRDIPEAVYEALYVACTKFPWMAEEKLIILIGDAPPHPRPRGDITKEMVEKAAAERNLKINVMILPQ</sequence>
<organism evidence="6 7">
    <name type="scientific">Gracilinema caldarium (strain ATCC 51460 / DSM 7334 / H1)</name>
    <name type="common">Treponema caldarium</name>
    <dbReference type="NCBI Taxonomy" id="744872"/>
    <lineage>
        <taxon>Bacteria</taxon>
        <taxon>Pseudomonadati</taxon>
        <taxon>Spirochaetota</taxon>
        <taxon>Spirochaetia</taxon>
        <taxon>Spirochaetales</taxon>
        <taxon>Breznakiellaceae</taxon>
        <taxon>Gracilinema</taxon>
    </lineage>
</organism>
<dbReference type="Proteomes" id="UP000000503">
    <property type="component" value="Chromosome"/>
</dbReference>
<dbReference type="Gene3D" id="3.40.50.410">
    <property type="entry name" value="von Willebrand factor, type A domain"/>
    <property type="match status" value="1"/>
</dbReference>
<gene>
    <name evidence="6" type="ordered locus">Spica_0881</name>
</gene>
<reference evidence="7" key="1">
    <citation type="journal article" date="2013" name="Stand. Genomic Sci.">
        <title>Genome sequence of the thermophilic fresh-water bacterium Spirochaeta caldaria type strain (H1(T)), reclassification of Spirochaeta caldaria, Spirochaeta stenostrepta, and Spirochaeta zuelzerae in the genus Treponema as Treponema caldaria comb. nov., Treponema stenostrepta comb. nov., and Treponema zuelzerae comb. nov., and emendation of the genus Treponema.</title>
        <authorList>
            <person name="Abt B."/>
            <person name="Goker M."/>
            <person name="Scheuner C."/>
            <person name="Han C."/>
            <person name="Lu M."/>
            <person name="Misra M."/>
            <person name="Lapidus A."/>
            <person name="Nolan M."/>
            <person name="Lucas S."/>
            <person name="Hammon N."/>
            <person name="Deshpande S."/>
            <person name="Cheng J.F."/>
            <person name="Tapia R."/>
            <person name="Goodwin L.A."/>
            <person name="Pitluck S."/>
            <person name="Liolios K."/>
            <person name="Pagani I."/>
            <person name="Ivanova N."/>
            <person name="Mavromatis K."/>
            <person name="Mikhailova N."/>
            <person name="Huntemann M."/>
            <person name="Pati A."/>
            <person name="Chen A."/>
            <person name="Palaniappan K."/>
            <person name="Land M."/>
            <person name="Hauser L."/>
            <person name="Jeffries C.D."/>
            <person name="Rohde M."/>
            <person name="Spring S."/>
            <person name="Gronow S."/>
            <person name="Detter J.C."/>
            <person name="Bristow J."/>
            <person name="Eisen J.A."/>
            <person name="Markowitz V."/>
            <person name="Hugenholtz P."/>
            <person name="Kyrpides N.C."/>
            <person name="Woyke T."/>
            <person name="Klenk H.P."/>
        </authorList>
    </citation>
    <scope>NUCLEOTIDE SEQUENCE</scope>
    <source>
        <strain evidence="7">ATCC 51460 / DSM 7334 / H1</strain>
    </source>
</reference>
<dbReference type="EMBL" id="CP002868">
    <property type="protein sequence ID" value="AEJ19035.1"/>
    <property type="molecule type" value="Genomic_DNA"/>
</dbReference>
<dbReference type="eggNOG" id="COG2304">
    <property type="taxonomic scope" value="Bacteria"/>
</dbReference>
<dbReference type="Pfam" id="PF25106">
    <property type="entry name" value="VWA_4"/>
    <property type="match status" value="1"/>
</dbReference>
<evidence type="ECO:0000256" key="2">
    <source>
        <dbReference type="ARBA" id="ARBA00022525"/>
    </source>
</evidence>
<proteinExistence type="predicted"/>
<keyword evidence="4" id="KW-1133">Transmembrane helix</keyword>
<evidence type="ECO:0000256" key="1">
    <source>
        <dbReference type="ARBA" id="ARBA00004613"/>
    </source>
</evidence>
<dbReference type="SUPFAM" id="SSF53300">
    <property type="entry name" value="vWA-like"/>
    <property type="match status" value="1"/>
</dbReference>
<evidence type="ECO:0000313" key="7">
    <source>
        <dbReference type="Proteomes" id="UP000000503"/>
    </source>
</evidence>
<dbReference type="PROSITE" id="PS50234">
    <property type="entry name" value="VWFA"/>
    <property type="match status" value="1"/>
</dbReference>
<dbReference type="InterPro" id="IPR056861">
    <property type="entry name" value="HMCN1-like_VWA"/>
</dbReference>
<dbReference type="AlphaFoldDB" id="F8F1I2"/>
<evidence type="ECO:0000256" key="3">
    <source>
        <dbReference type="ARBA" id="ARBA00022729"/>
    </source>
</evidence>
<protein>
    <recommendedName>
        <fullName evidence="5">VWFA domain-containing protein</fullName>
    </recommendedName>
</protein>
<keyword evidence="4" id="KW-0812">Transmembrane</keyword>
<keyword evidence="3" id="KW-0732">Signal</keyword>
<dbReference type="InterPro" id="IPR052969">
    <property type="entry name" value="Thr-specific_kinase-like"/>
</dbReference>
<evidence type="ECO:0000256" key="4">
    <source>
        <dbReference type="SAM" id="Phobius"/>
    </source>
</evidence>
<feature type="transmembrane region" description="Helical" evidence="4">
    <location>
        <begin position="12"/>
        <end position="33"/>
    </location>
</feature>
<dbReference type="STRING" id="744872.Spica_0881"/>
<evidence type="ECO:0000313" key="6">
    <source>
        <dbReference type="EMBL" id="AEJ19035.1"/>
    </source>
</evidence>
<dbReference type="PANTHER" id="PTHR47763">
    <property type="entry name" value="ALPHA-PROTEIN KINASE VWKA"/>
    <property type="match status" value="1"/>
</dbReference>
<dbReference type="KEGG" id="scd:Spica_0881"/>
<keyword evidence="2" id="KW-0964">Secreted</keyword>
<dbReference type="InterPro" id="IPR002035">
    <property type="entry name" value="VWF_A"/>
</dbReference>
<keyword evidence="4" id="KW-0472">Membrane</keyword>
<dbReference type="InterPro" id="IPR036465">
    <property type="entry name" value="vWFA_dom_sf"/>
</dbReference>